<keyword evidence="7" id="KW-0175">Coiled coil</keyword>
<feature type="compositionally biased region" description="Polar residues" evidence="8">
    <location>
        <begin position="21"/>
        <end position="34"/>
    </location>
</feature>
<dbReference type="GO" id="GO:0005664">
    <property type="term" value="C:nuclear origin of replication recognition complex"/>
    <property type="evidence" value="ECO:0007669"/>
    <property type="project" value="TreeGrafter"/>
</dbReference>
<comment type="subcellular location">
    <subcellularLocation>
        <location evidence="1">Nucleus</location>
    </subcellularLocation>
</comment>
<feature type="compositionally biased region" description="Basic and acidic residues" evidence="8">
    <location>
        <begin position="422"/>
        <end position="432"/>
    </location>
</feature>
<feature type="domain" description="Orc1-like AAA ATPase" evidence="9">
    <location>
        <begin position="59"/>
        <end position="215"/>
    </location>
</feature>
<reference evidence="12 13" key="1">
    <citation type="journal article" date="2018" name="Proc. Natl. Acad. Sci. U.S.A.">
        <title>Draft genome sequence of Camellia sinensis var. sinensis provides insights into the evolution of the tea genome and tea quality.</title>
        <authorList>
            <person name="Wei C."/>
            <person name="Yang H."/>
            <person name="Wang S."/>
            <person name="Zhao J."/>
            <person name="Liu C."/>
            <person name="Gao L."/>
            <person name="Xia E."/>
            <person name="Lu Y."/>
            <person name="Tai Y."/>
            <person name="She G."/>
            <person name="Sun J."/>
            <person name="Cao H."/>
            <person name="Tong W."/>
            <person name="Gao Q."/>
            <person name="Li Y."/>
            <person name="Deng W."/>
            <person name="Jiang X."/>
            <person name="Wang W."/>
            <person name="Chen Q."/>
            <person name="Zhang S."/>
            <person name="Li H."/>
            <person name="Wu J."/>
            <person name="Wang P."/>
            <person name="Li P."/>
            <person name="Shi C."/>
            <person name="Zheng F."/>
            <person name="Jian J."/>
            <person name="Huang B."/>
            <person name="Shan D."/>
            <person name="Shi M."/>
            <person name="Fang C."/>
            <person name="Yue Y."/>
            <person name="Li F."/>
            <person name="Li D."/>
            <person name="Wei S."/>
            <person name="Han B."/>
            <person name="Jiang C."/>
            <person name="Yin Y."/>
            <person name="Xia T."/>
            <person name="Zhang Z."/>
            <person name="Bennetzen J.L."/>
            <person name="Zhao S."/>
            <person name="Wan X."/>
        </authorList>
    </citation>
    <scope>NUCLEOTIDE SEQUENCE [LARGE SCALE GENOMIC DNA]</scope>
    <source>
        <strain evidence="13">cv. Shuchazao</strain>
        <tissue evidence="12">Leaf</tissue>
    </source>
</reference>
<evidence type="ECO:0000259" key="9">
    <source>
        <dbReference type="Pfam" id="PF13191"/>
    </source>
</evidence>
<dbReference type="Pfam" id="PF13191">
    <property type="entry name" value="AAA_16"/>
    <property type="match status" value="1"/>
</dbReference>
<feature type="region of interest" description="Disordered" evidence="8">
    <location>
        <begin position="350"/>
        <end position="370"/>
    </location>
</feature>
<protein>
    <submittedName>
        <fullName evidence="12">Uncharacterized protein</fullName>
    </submittedName>
</protein>
<feature type="domain" description="Origin recognition complex subunit 5 C-terminal" evidence="10">
    <location>
        <begin position="380"/>
        <end position="528"/>
    </location>
</feature>
<dbReference type="PANTHER" id="PTHR12705">
    <property type="entry name" value="ORIGIN RECOGNITION COMPLEX SUBUNIT 5"/>
    <property type="match status" value="1"/>
</dbReference>
<feature type="region of interest" description="Disordered" evidence="8">
    <location>
        <begin position="1"/>
        <end position="34"/>
    </location>
</feature>
<accession>A0A4S4DZ45</accession>
<evidence type="ECO:0000256" key="5">
    <source>
        <dbReference type="ARBA" id="ARBA00022840"/>
    </source>
</evidence>
<feature type="domain" description="ORC5 lid" evidence="11">
    <location>
        <begin position="273"/>
        <end position="325"/>
    </location>
</feature>
<dbReference type="Gene3D" id="3.40.50.300">
    <property type="entry name" value="P-loop containing nucleotide triphosphate hydrolases"/>
    <property type="match status" value="1"/>
</dbReference>
<evidence type="ECO:0000256" key="1">
    <source>
        <dbReference type="ARBA" id="ARBA00004123"/>
    </source>
</evidence>
<evidence type="ECO:0000256" key="6">
    <source>
        <dbReference type="ARBA" id="ARBA00023242"/>
    </source>
</evidence>
<keyword evidence="6" id="KW-0539">Nucleus</keyword>
<proteinExistence type="inferred from homology"/>
<evidence type="ECO:0000259" key="10">
    <source>
        <dbReference type="Pfam" id="PF14630"/>
    </source>
</evidence>
<dbReference type="STRING" id="542762.A0A4S4DZ45"/>
<keyword evidence="4" id="KW-0547">Nucleotide-binding</keyword>
<keyword evidence="3" id="KW-0235">DNA replication</keyword>
<comment type="similarity">
    <text evidence="2">Belongs to the ORC5 family.</text>
</comment>
<keyword evidence="13" id="KW-1185">Reference proteome</keyword>
<evidence type="ECO:0000313" key="12">
    <source>
        <dbReference type="EMBL" id="THG08762.1"/>
    </source>
</evidence>
<dbReference type="SUPFAM" id="SSF52540">
    <property type="entry name" value="P-loop containing nucleoside triphosphate hydrolases"/>
    <property type="match status" value="1"/>
</dbReference>
<sequence length="1342" mass="150287">MGKEESPQVTRRTTRSSSSTPNLNNSIQTAKTNNPQPLTLNDLLFGDKPISFSDLISSFPGRDIQILDLIRLLGPLNTPTIPLFIYGSTSTGKTSAVLQIFRHLNRPFVYSSCLTCYNPRILFESILNQLLRHRKDVGNGYTSAKRCERPSDFVNLLHEALLNVVNNLKGQMGKSTSKKSVRLINGKMVYLIIDNLELVRNWDKSANILPFLFKLYDILKIPEMGLIFISKTSPDTYYSDTGYIEPIPVQFPDYTEDDFRQIFMRNQANLKLYSSFLDVVLKPFCRITRRVDELSAAFSPLFKKYCEPLSDISISPNEEMKRRLFSHLQPDIALSLNEIFRVSSSQSSSEVEARKEKAKRKGTMQKLGGSQPLDEVDFHMSTSAKYLLISAFLASRNPATLDASMFDSTGGLDNRKRKRKSSEKSLELKETAEQESLMKGPGTFPLERLLAIFQCITSVSECSLDEEEGNNGLGVESGDSGLMSDVLLQLSSLCNANFISKGSSCPLEGSTRYRSTVSEDMALKVNQSYPLPDPVGFADQNGQLKFVVYLKNDKSVHRNKVGFRVRLSIFVFEIVCWRRSVFVGFGRCEHRRVGRTSTVAMAHNLNVVPLRSPWTRSVERKRLEGPSVASSSRLRVKLQGHVLFKQPQRVGQNMRSPRKPTHICSPRKPTHRINFRSNMAGVIKIVFELGLSERYFRRLRQTPFWLMFEAIIINKLDFNEYKKCDDLVVKILRTFRLRDDAFYVGGCPVKVCKADIRLYWLCEHTNIVCTTKPIMFSRFLKWNISTLLAKTRCLDLGAVSQFEVIRGKLVSQPYEKVIIAGEEFDGGEDANIDEDREVGREYNSNGSDDFCSDSGAGNNVNMGVCGNEVVGGVGVAAKRNVKGSGDCRRFEAEGGVVAKGKPCVAIDAVSSAKRDVGGIVCATRVEWIGDGNGKLETALAELYALRTEYRVKDGTIAELQAKVDQLRRMKKKQAVDIVDGFTLVFKVKEDEMKVVEENVELRKTIGVLEEQLAEQDVHNVTQAFRKVTNGDTDMWEGNGIGSNEGATFDSVGQRGNNVLKKGENCGGFDEMTSGVVVEVSGNGSDVVEVAGCVTRTQPVEGVKSSFVRNLKGKVRKELMNPDFEYSGVGKMMMGCGKVVDVLRTSVRSGNAGRSIDVDACAVRCGKNKLNREKLKVLHTAGSKAFRKVQYDERDRATGEELGLVELYKKTHFSEKKEAWVHADAEIRHYKLEKRQEKAIEDGSCLISDEQLSIEVFGQKVGYIRGLGRGRKPSTTLSGKLTRAQLERDNEAATREAEEQRRINEELVGRIQILESDRTEYNAKVDFLMQQISQRVPSTDSSS</sequence>
<comment type="caution">
    <text evidence="12">The sequence shown here is derived from an EMBL/GenBank/DDBJ whole genome shotgun (WGS) entry which is preliminary data.</text>
</comment>
<evidence type="ECO:0000256" key="4">
    <source>
        <dbReference type="ARBA" id="ARBA00022741"/>
    </source>
</evidence>
<organism evidence="12 13">
    <name type="scientific">Camellia sinensis var. sinensis</name>
    <name type="common">China tea</name>
    <dbReference type="NCBI Taxonomy" id="542762"/>
    <lineage>
        <taxon>Eukaryota</taxon>
        <taxon>Viridiplantae</taxon>
        <taxon>Streptophyta</taxon>
        <taxon>Embryophyta</taxon>
        <taxon>Tracheophyta</taxon>
        <taxon>Spermatophyta</taxon>
        <taxon>Magnoliopsida</taxon>
        <taxon>eudicotyledons</taxon>
        <taxon>Gunneridae</taxon>
        <taxon>Pentapetalae</taxon>
        <taxon>asterids</taxon>
        <taxon>Ericales</taxon>
        <taxon>Theaceae</taxon>
        <taxon>Camellia</taxon>
    </lineage>
</organism>
<dbReference type="InterPro" id="IPR020796">
    <property type="entry name" value="ORC5"/>
</dbReference>
<dbReference type="GO" id="GO:0006270">
    <property type="term" value="P:DNA replication initiation"/>
    <property type="evidence" value="ECO:0007669"/>
    <property type="project" value="TreeGrafter"/>
</dbReference>
<evidence type="ECO:0000256" key="3">
    <source>
        <dbReference type="ARBA" id="ARBA00022705"/>
    </source>
</evidence>
<dbReference type="InterPro" id="IPR047088">
    <property type="entry name" value="ORC5_C"/>
</dbReference>
<evidence type="ECO:0000256" key="7">
    <source>
        <dbReference type="SAM" id="Coils"/>
    </source>
</evidence>
<dbReference type="FunFam" id="3.40.50.300:FF:002310">
    <property type="entry name" value="Origin of replication complex subunit 5"/>
    <property type="match status" value="1"/>
</dbReference>
<dbReference type="PANTHER" id="PTHR12705:SF0">
    <property type="entry name" value="ORIGIN RECOGNITION COMPLEX SUBUNIT 5"/>
    <property type="match status" value="1"/>
</dbReference>
<dbReference type="Pfam" id="PF21639">
    <property type="entry name" value="ORC5_lid"/>
    <property type="match status" value="1"/>
</dbReference>
<dbReference type="InterPro" id="IPR048866">
    <property type="entry name" value="ORC5_lid"/>
</dbReference>
<evidence type="ECO:0000256" key="8">
    <source>
        <dbReference type="SAM" id="MobiDB-lite"/>
    </source>
</evidence>
<dbReference type="InterPro" id="IPR041664">
    <property type="entry name" value="AAA_16"/>
</dbReference>
<gene>
    <name evidence="12" type="ORF">TEA_014044</name>
</gene>
<dbReference type="GO" id="GO:0003688">
    <property type="term" value="F:DNA replication origin binding"/>
    <property type="evidence" value="ECO:0007669"/>
    <property type="project" value="TreeGrafter"/>
</dbReference>
<dbReference type="Pfam" id="PF14630">
    <property type="entry name" value="ORC5_C"/>
    <property type="match status" value="1"/>
</dbReference>
<evidence type="ECO:0000313" key="13">
    <source>
        <dbReference type="Proteomes" id="UP000306102"/>
    </source>
</evidence>
<evidence type="ECO:0000259" key="11">
    <source>
        <dbReference type="Pfam" id="PF21639"/>
    </source>
</evidence>
<name>A0A4S4DZ45_CAMSN</name>
<dbReference type="InterPro" id="IPR027417">
    <property type="entry name" value="P-loop_NTPase"/>
</dbReference>
<dbReference type="EMBL" id="SDRB02009084">
    <property type="protein sequence ID" value="THG08762.1"/>
    <property type="molecule type" value="Genomic_DNA"/>
</dbReference>
<feature type="region of interest" description="Disordered" evidence="8">
    <location>
        <begin position="405"/>
        <end position="440"/>
    </location>
</feature>
<evidence type="ECO:0000256" key="2">
    <source>
        <dbReference type="ARBA" id="ARBA00006269"/>
    </source>
</evidence>
<dbReference type="Proteomes" id="UP000306102">
    <property type="component" value="Unassembled WGS sequence"/>
</dbReference>
<feature type="coiled-coil region" evidence="7">
    <location>
        <begin position="1280"/>
        <end position="1330"/>
    </location>
</feature>
<keyword evidence="5" id="KW-0067">ATP-binding</keyword>